<feature type="region of interest" description="Disordered" evidence="4">
    <location>
        <begin position="1"/>
        <end position="35"/>
    </location>
</feature>
<dbReference type="EMBL" id="JABJRC010000001">
    <property type="protein sequence ID" value="NOL38883.1"/>
    <property type="molecule type" value="Genomic_DNA"/>
</dbReference>
<dbReference type="SUPFAM" id="SSF53474">
    <property type="entry name" value="alpha/beta-Hydrolases"/>
    <property type="match status" value="1"/>
</dbReference>
<accession>A0A7Y4NXM3</accession>
<evidence type="ECO:0000313" key="7">
    <source>
        <dbReference type="Proteomes" id="UP000534306"/>
    </source>
</evidence>
<evidence type="ECO:0000313" key="6">
    <source>
        <dbReference type="EMBL" id="NOL38883.1"/>
    </source>
</evidence>
<feature type="active site" description="Charge relay system" evidence="1">
    <location>
        <position position="232"/>
    </location>
</feature>
<dbReference type="PIRSF" id="PIRSF017388">
    <property type="entry name" value="Esterase_lipase"/>
    <property type="match status" value="1"/>
</dbReference>
<dbReference type="AlphaFoldDB" id="A0A7Y4NXM3"/>
<feature type="domain" description="Serine aminopeptidase S33" evidence="5">
    <location>
        <begin position="57"/>
        <end position="267"/>
    </location>
</feature>
<evidence type="ECO:0000256" key="3">
    <source>
        <dbReference type="PIRSR" id="PIRSR017388-3"/>
    </source>
</evidence>
<dbReference type="Gene3D" id="3.40.50.1820">
    <property type="entry name" value="alpha/beta hydrolase"/>
    <property type="match status" value="1"/>
</dbReference>
<dbReference type="InterPro" id="IPR051044">
    <property type="entry name" value="MAG_DAG_Lipase"/>
</dbReference>
<dbReference type="GO" id="GO:0052689">
    <property type="term" value="F:carboxylic ester hydrolase activity"/>
    <property type="evidence" value="ECO:0007669"/>
    <property type="project" value="InterPro"/>
</dbReference>
<protein>
    <submittedName>
        <fullName evidence="6">Alpha/beta fold hydrolase</fullName>
    </submittedName>
</protein>
<keyword evidence="6" id="KW-0378">Hydrolase</keyword>
<evidence type="ECO:0000259" key="5">
    <source>
        <dbReference type="Pfam" id="PF12146"/>
    </source>
</evidence>
<feature type="site" description="Important for substrate specificity" evidence="3">
    <location>
        <position position="181"/>
    </location>
</feature>
<feature type="active site" description="Nucleophile" evidence="1">
    <location>
        <position position="131"/>
    </location>
</feature>
<dbReference type="Pfam" id="PF12146">
    <property type="entry name" value="Hydrolase_4"/>
    <property type="match status" value="1"/>
</dbReference>
<comment type="caution">
    <text evidence="6">The sequence shown here is derived from an EMBL/GenBank/DDBJ whole genome shotgun (WGS) entry which is preliminary data.</text>
</comment>
<dbReference type="InterPro" id="IPR022742">
    <property type="entry name" value="Hydrolase_4"/>
</dbReference>
<keyword evidence="7" id="KW-1185">Reference proteome</keyword>
<gene>
    <name evidence="6" type="ORF">HPO96_01360</name>
</gene>
<dbReference type="PANTHER" id="PTHR11614">
    <property type="entry name" value="PHOSPHOLIPASE-RELATED"/>
    <property type="match status" value="1"/>
</dbReference>
<dbReference type="Proteomes" id="UP000534306">
    <property type="component" value="Unassembled WGS sequence"/>
</dbReference>
<evidence type="ECO:0000256" key="4">
    <source>
        <dbReference type="SAM" id="MobiDB-lite"/>
    </source>
</evidence>
<reference evidence="6 7" key="1">
    <citation type="submission" date="2020-05" db="EMBL/GenBank/DDBJ databases">
        <title>Genome sequence of Kribbella sandramycini ATCC 39419.</title>
        <authorList>
            <person name="Maclea K.S."/>
            <person name="Fair J.L."/>
        </authorList>
    </citation>
    <scope>NUCLEOTIDE SEQUENCE [LARGE SCALE GENOMIC DNA]</scope>
    <source>
        <strain evidence="6 7">ATCC 39419</strain>
    </source>
</reference>
<evidence type="ECO:0000256" key="2">
    <source>
        <dbReference type="PIRSR" id="PIRSR017388-2"/>
    </source>
</evidence>
<organism evidence="6 7">
    <name type="scientific">Kribbella sandramycini</name>
    <dbReference type="NCBI Taxonomy" id="60450"/>
    <lineage>
        <taxon>Bacteria</taxon>
        <taxon>Bacillati</taxon>
        <taxon>Actinomycetota</taxon>
        <taxon>Actinomycetes</taxon>
        <taxon>Propionibacteriales</taxon>
        <taxon>Kribbellaceae</taxon>
        <taxon>Kribbella</taxon>
    </lineage>
</organism>
<dbReference type="InterPro" id="IPR029058">
    <property type="entry name" value="AB_hydrolase_fold"/>
</dbReference>
<proteinExistence type="predicted"/>
<dbReference type="InterPro" id="IPR012354">
    <property type="entry name" value="Esterase_lipase"/>
</dbReference>
<evidence type="ECO:0000256" key="1">
    <source>
        <dbReference type="PIRSR" id="PIRSR017388-1"/>
    </source>
</evidence>
<sequence length="291" mass="31443">MQSRCDHGPAAGEGAYAHRPEPPVRIPRPGEESTVPVQAHAEEYRSPGSGENAGIGVLLSHGFTGTPYSMRPWGEHLAELGYGVAVPRLPGHGTSWQEANRTTWQDWYAVLDNELARLRKEHDQVVVAGLSMGGCLALRLAEEHGDEIAGVVLVNPSVSTEDKRIGLLPLLAKVVPSFPPIANDIKKPGVDEHGYDRMPLRAMLSLSQLWKVTRADLAKVTQPVLLFRSTVDHVVEASSARNVLAAISSRDVTETLLEDSYHVATLDNDAPRIFADSAAFIGRVTSRAAAS</sequence>
<feature type="binding site" evidence="2">
    <location>
        <position position="63"/>
    </location>
    <ligand>
        <name>substrate</name>
    </ligand>
</feature>
<feature type="binding site" evidence="2">
    <location>
        <position position="132"/>
    </location>
    <ligand>
        <name>substrate</name>
    </ligand>
</feature>
<name>A0A7Y4NXM3_9ACTN</name>
<feature type="active site" description="Charge relay system" evidence="1">
    <location>
        <position position="262"/>
    </location>
</feature>